<evidence type="ECO:0000256" key="5">
    <source>
        <dbReference type="ARBA" id="ARBA00022989"/>
    </source>
</evidence>
<dbReference type="Gene3D" id="3.40.50.300">
    <property type="entry name" value="P-loop containing nucleotide triphosphate hydrolases"/>
    <property type="match status" value="1"/>
</dbReference>
<feature type="transmembrane region" description="Helical" evidence="7">
    <location>
        <begin position="153"/>
        <end position="171"/>
    </location>
</feature>
<feature type="transmembrane region" description="Helical" evidence="7">
    <location>
        <begin position="249"/>
        <end position="276"/>
    </location>
</feature>
<name>A0A2S6FYE6_9CLOT</name>
<dbReference type="Pfam" id="PF00664">
    <property type="entry name" value="ABC_membrane"/>
    <property type="match status" value="1"/>
</dbReference>
<dbReference type="SUPFAM" id="SSF52540">
    <property type="entry name" value="P-loop containing nucleoside triphosphate hydrolases"/>
    <property type="match status" value="1"/>
</dbReference>
<keyword evidence="4" id="KW-0067">ATP-binding</keyword>
<dbReference type="Gene3D" id="1.20.1560.10">
    <property type="entry name" value="ABC transporter type 1, transmembrane domain"/>
    <property type="match status" value="1"/>
</dbReference>
<dbReference type="PROSITE" id="PS50929">
    <property type="entry name" value="ABC_TM1F"/>
    <property type="match status" value="1"/>
</dbReference>
<protein>
    <submittedName>
        <fullName evidence="10">ABC-type multidrug transport system fused ATPase/permease subunit</fullName>
    </submittedName>
</protein>
<dbReference type="InterPro" id="IPR027417">
    <property type="entry name" value="P-loop_NTPase"/>
</dbReference>
<dbReference type="SMART" id="SM00382">
    <property type="entry name" value="AAA"/>
    <property type="match status" value="1"/>
</dbReference>
<dbReference type="Pfam" id="PF00005">
    <property type="entry name" value="ABC_tran"/>
    <property type="match status" value="1"/>
</dbReference>
<evidence type="ECO:0000256" key="2">
    <source>
        <dbReference type="ARBA" id="ARBA00022692"/>
    </source>
</evidence>
<feature type="transmembrane region" description="Helical" evidence="7">
    <location>
        <begin position="48"/>
        <end position="71"/>
    </location>
</feature>
<evidence type="ECO:0000256" key="6">
    <source>
        <dbReference type="ARBA" id="ARBA00023136"/>
    </source>
</evidence>
<evidence type="ECO:0000259" key="8">
    <source>
        <dbReference type="PROSITE" id="PS50893"/>
    </source>
</evidence>
<dbReference type="EMBL" id="PTIS01000006">
    <property type="protein sequence ID" value="PPK48617.1"/>
    <property type="molecule type" value="Genomic_DNA"/>
</dbReference>
<feature type="transmembrane region" description="Helical" evidence="7">
    <location>
        <begin position="12"/>
        <end position="32"/>
    </location>
</feature>
<evidence type="ECO:0000256" key="7">
    <source>
        <dbReference type="SAM" id="Phobius"/>
    </source>
</evidence>
<organism evidence="10 11">
    <name type="scientific">Clostridium algidicarnis DSM 15099</name>
    <dbReference type="NCBI Taxonomy" id="1121295"/>
    <lineage>
        <taxon>Bacteria</taxon>
        <taxon>Bacillati</taxon>
        <taxon>Bacillota</taxon>
        <taxon>Clostridia</taxon>
        <taxon>Eubacteriales</taxon>
        <taxon>Clostridiaceae</taxon>
        <taxon>Clostridium</taxon>
    </lineage>
</organism>
<dbReference type="GO" id="GO:0016887">
    <property type="term" value="F:ATP hydrolysis activity"/>
    <property type="evidence" value="ECO:0007669"/>
    <property type="project" value="InterPro"/>
</dbReference>
<dbReference type="InterPro" id="IPR003439">
    <property type="entry name" value="ABC_transporter-like_ATP-bd"/>
</dbReference>
<dbReference type="PANTHER" id="PTHR43394">
    <property type="entry name" value="ATP-DEPENDENT PERMEASE MDL1, MITOCHONDRIAL"/>
    <property type="match status" value="1"/>
</dbReference>
<dbReference type="Proteomes" id="UP000239863">
    <property type="component" value="Unassembled WGS sequence"/>
</dbReference>
<keyword evidence="2 7" id="KW-0812">Transmembrane</keyword>
<evidence type="ECO:0000256" key="4">
    <source>
        <dbReference type="ARBA" id="ARBA00022840"/>
    </source>
</evidence>
<feature type="transmembrane region" description="Helical" evidence="7">
    <location>
        <begin position="124"/>
        <end position="147"/>
    </location>
</feature>
<evidence type="ECO:0000313" key="11">
    <source>
        <dbReference type="Proteomes" id="UP000239863"/>
    </source>
</evidence>
<dbReference type="RefSeq" id="WP_169994016.1">
    <property type="nucleotide sequence ID" value="NZ_PTIS01000006.1"/>
</dbReference>
<keyword evidence="5 7" id="KW-1133">Transmembrane helix</keyword>
<dbReference type="GO" id="GO:0005886">
    <property type="term" value="C:plasma membrane"/>
    <property type="evidence" value="ECO:0007669"/>
    <property type="project" value="UniProtKB-SubCell"/>
</dbReference>
<evidence type="ECO:0000259" key="9">
    <source>
        <dbReference type="PROSITE" id="PS50929"/>
    </source>
</evidence>
<dbReference type="InterPro" id="IPR039421">
    <property type="entry name" value="Type_1_exporter"/>
</dbReference>
<comment type="caution">
    <text evidence="10">The sequence shown here is derived from an EMBL/GenBank/DDBJ whole genome shotgun (WGS) entry which is preliminary data.</text>
</comment>
<dbReference type="InterPro" id="IPR003593">
    <property type="entry name" value="AAA+_ATPase"/>
</dbReference>
<reference evidence="10 11" key="1">
    <citation type="submission" date="2018-02" db="EMBL/GenBank/DDBJ databases">
        <title>Genomic Encyclopedia of Archaeal and Bacterial Type Strains, Phase II (KMG-II): from individual species to whole genera.</title>
        <authorList>
            <person name="Goeker M."/>
        </authorList>
    </citation>
    <scope>NUCLEOTIDE SEQUENCE [LARGE SCALE GENOMIC DNA]</scope>
    <source>
        <strain evidence="10 11">DSM 15099</strain>
    </source>
</reference>
<dbReference type="InterPro" id="IPR011527">
    <property type="entry name" value="ABC1_TM_dom"/>
</dbReference>
<evidence type="ECO:0000313" key="10">
    <source>
        <dbReference type="EMBL" id="PPK48617.1"/>
    </source>
</evidence>
<evidence type="ECO:0000256" key="1">
    <source>
        <dbReference type="ARBA" id="ARBA00004651"/>
    </source>
</evidence>
<feature type="domain" description="ABC transporter" evidence="8">
    <location>
        <begin position="322"/>
        <end position="526"/>
    </location>
</feature>
<dbReference type="GO" id="GO:0015421">
    <property type="term" value="F:ABC-type oligopeptide transporter activity"/>
    <property type="evidence" value="ECO:0007669"/>
    <property type="project" value="TreeGrafter"/>
</dbReference>
<dbReference type="InterPro" id="IPR036640">
    <property type="entry name" value="ABC1_TM_sf"/>
</dbReference>
<dbReference type="SUPFAM" id="SSF90123">
    <property type="entry name" value="ABC transporter transmembrane region"/>
    <property type="match status" value="1"/>
</dbReference>
<comment type="subcellular location">
    <subcellularLocation>
        <location evidence="1">Cell membrane</location>
        <topology evidence="1">Multi-pass membrane protein</topology>
    </subcellularLocation>
</comment>
<gene>
    <name evidence="10" type="ORF">BD821_106139</name>
</gene>
<feature type="domain" description="ABC transmembrane type-1" evidence="9">
    <location>
        <begin position="13"/>
        <end position="295"/>
    </location>
</feature>
<keyword evidence="3" id="KW-0547">Nucleotide-binding</keyword>
<accession>A0A2S6FYE6</accession>
<dbReference type="AlphaFoldDB" id="A0A2S6FYE6"/>
<proteinExistence type="predicted"/>
<keyword evidence="6 7" id="KW-0472">Membrane</keyword>
<dbReference type="GO" id="GO:0005524">
    <property type="term" value="F:ATP binding"/>
    <property type="evidence" value="ECO:0007669"/>
    <property type="project" value="UniProtKB-KW"/>
</dbReference>
<dbReference type="PROSITE" id="PS50893">
    <property type="entry name" value="ABC_TRANSPORTER_2"/>
    <property type="match status" value="1"/>
</dbReference>
<evidence type="ECO:0000256" key="3">
    <source>
        <dbReference type="ARBA" id="ARBA00022741"/>
    </source>
</evidence>
<dbReference type="PANTHER" id="PTHR43394:SF1">
    <property type="entry name" value="ATP-BINDING CASSETTE SUB-FAMILY B MEMBER 10, MITOCHONDRIAL"/>
    <property type="match status" value="1"/>
</dbReference>
<sequence length="527" mass="59986">MKKYISEIKLEIFLQIVCSMIESLALAGLAYLPKVVFDSLSTGVNSKFIFVIIAGFCMLSLVSVIAGYLGMKFNWKYAIKFENSIKKDYFNAIIQYDDIMFHKRDVSDYISIQSNDIMQIEQDYLTPLISATNQIIKVIIFGLVMFLGIDWRIASVIFIASIITAILPKYTGKFTSPKRLRFVNQMGKYTNLIYDFFTGFREINSRTAKQIIKCHSDELNITSSSRYNYGKAKSITLSINSAARTMVQVLGFITVVVLLVQGKVSIGTGVVTFGFINSFIDPLEETLYCFTMMETVRDVKNKVFEILEKKENNLKKINKDFQHNLELKNLCSHNGSFQVKDISFVFQKNKHYVIIGNNGSGKTTLLNSIMGYLPMDSGKMLMDGCDLSQLDLAWLVTYVLQRSHIFSTNYNNNVTMFQSYRDLSDELIRELSLSQEVVNKIKTQDESTSLSGGEQQIVAYIRARNSETPILIMDEPFSAVDKHSKQLLMKDIASLQDKTVIMITHDVDESLNYFDEIIKVNNGRIVK</sequence>